<evidence type="ECO:0000259" key="13">
    <source>
        <dbReference type="Pfam" id="PF00520"/>
    </source>
</evidence>
<dbReference type="PANTHER" id="PTHR11537:SF254">
    <property type="entry name" value="POTASSIUM VOLTAGE-GATED CHANNEL PROTEIN SHAB"/>
    <property type="match status" value="1"/>
</dbReference>
<keyword evidence="2" id="KW-0813">Transport</keyword>
<dbReference type="InterPro" id="IPR028325">
    <property type="entry name" value="VG_K_chnl"/>
</dbReference>
<evidence type="ECO:0000256" key="11">
    <source>
        <dbReference type="ARBA" id="ARBA00023303"/>
    </source>
</evidence>
<keyword evidence="7" id="KW-0630">Potassium</keyword>
<reference evidence="14 15" key="1">
    <citation type="submission" date="2014-04" db="EMBL/GenBank/DDBJ databases">
        <title>Characterization and application of a salt tolerant electro-active bacterium.</title>
        <authorList>
            <person name="Yang L."/>
            <person name="Wei S."/>
            <person name="Tay Q.X.M."/>
        </authorList>
    </citation>
    <scope>NUCLEOTIDE SEQUENCE [LARGE SCALE GENOMIC DNA]</scope>
    <source>
        <strain evidence="14 15">LY1</strain>
    </source>
</reference>
<feature type="transmembrane region" description="Helical" evidence="12">
    <location>
        <begin position="83"/>
        <end position="110"/>
    </location>
</feature>
<feature type="domain" description="Ion transport" evidence="13">
    <location>
        <begin position="21"/>
        <end position="235"/>
    </location>
</feature>
<dbReference type="GO" id="GO:0005249">
    <property type="term" value="F:voltage-gated potassium channel activity"/>
    <property type="evidence" value="ECO:0007669"/>
    <property type="project" value="InterPro"/>
</dbReference>
<sequence>MPISKARLAHIVFESDDKASKAFDVVLLLLILGSVVVALVESVDAYWQKYGKILTTIEWVFTIMFTIEYALRVWLTRRTRGYVLSFYGIVDFLAVIPTYLSLFIVGTQFLTVIRALRFLRVLRVLKMGRYLSEANYIGDALLASRRKILIFIGSVLTIVLVMGTIMFIIEGPESGYTSIPMSMYWAIVTLTTVGFGDITPLTPMGKFTASLIMLMGYAIIAVPTGIVSSEMSAMRFKRRDDDLISCPNCHAEKHDKDAFHCKYCGSKL</sequence>
<feature type="transmembrane region" description="Helical" evidence="12">
    <location>
        <begin position="181"/>
        <end position="201"/>
    </location>
</feature>
<evidence type="ECO:0000313" key="14">
    <source>
        <dbReference type="EMBL" id="KEO72166.1"/>
    </source>
</evidence>
<evidence type="ECO:0000256" key="10">
    <source>
        <dbReference type="ARBA" id="ARBA00023136"/>
    </source>
</evidence>
<keyword evidence="8 12" id="KW-1133">Transmembrane helix</keyword>
<dbReference type="Gene3D" id="1.10.287.70">
    <property type="match status" value="1"/>
</dbReference>
<dbReference type="RefSeq" id="WP_035078504.1">
    <property type="nucleotide sequence ID" value="NZ_JMIH01000028.1"/>
</dbReference>
<keyword evidence="10 12" id="KW-0472">Membrane</keyword>
<evidence type="ECO:0000256" key="1">
    <source>
        <dbReference type="ARBA" id="ARBA00004141"/>
    </source>
</evidence>
<dbReference type="PRINTS" id="PR00169">
    <property type="entry name" value="KCHANNEL"/>
</dbReference>
<dbReference type="PANTHER" id="PTHR11537">
    <property type="entry name" value="VOLTAGE-GATED POTASSIUM CHANNEL"/>
    <property type="match status" value="1"/>
</dbReference>
<dbReference type="EMBL" id="JMIH01000028">
    <property type="protein sequence ID" value="KEO72166.1"/>
    <property type="molecule type" value="Genomic_DNA"/>
</dbReference>
<protein>
    <submittedName>
        <fullName evidence="14">Ion transporter</fullName>
    </submittedName>
</protein>
<dbReference type="Proteomes" id="UP000027821">
    <property type="component" value="Unassembled WGS sequence"/>
</dbReference>
<keyword evidence="15" id="KW-1185">Reference proteome</keyword>
<dbReference type="InterPro" id="IPR005821">
    <property type="entry name" value="Ion_trans_dom"/>
</dbReference>
<keyword evidence="9" id="KW-0406">Ion transport</keyword>
<proteinExistence type="predicted"/>
<evidence type="ECO:0000256" key="7">
    <source>
        <dbReference type="ARBA" id="ARBA00022958"/>
    </source>
</evidence>
<keyword evidence="11" id="KW-0407">Ion channel</keyword>
<evidence type="ECO:0000256" key="4">
    <source>
        <dbReference type="ARBA" id="ARBA00022692"/>
    </source>
</evidence>
<keyword evidence="5" id="KW-0631">Potassium channel</keyword>
<evidence type="ECO:0000256" key="8">
    <source>
        <dbReference type="ARBA" id="ARBA00022989"/>
    </source>
</evidence>
<feature type="transmembrane region" description="Helical" evidence="12">
    <location>
        <begin position="21"/>
        <end position="40"/>
    </location>
</feature>
<dbReference type="Gene3D" id="1.20.120.350">
    <property type="entry name" value="Voltage-gated potassium channels. Chain C"/>
    <property type="match status" value="1"/>
</dbReference>
<name>A0A074KQE9_9BACT</name>
<dbReference type="AlphaFoldDB" id="A0A074KQE9"/>
<dbReference type="GO" id="GO:0001508">
    <property type="term" value="P:action potential"/>
    <property type="evidence" value="ECO:0007669"/>
    <property type="project" value="TreeGrafter"/>
</dbReference>
<evidence type="ECO:0000313" key="15">
    <source>
        <dbReference type="Proteomes" id="UP000027821"/>
    </source>
</evidence>
<feature type="transmembrane region" description="Helical" evidence="12">
    <location>
        <begin position="207"/>
        <end position="229"/>
    </location>
</feature>
<dbReference type="OrthoDB" id="9799090at2"/>
<keyword evidence="3" id="KW-0633">Potassium transport</keyword>
<evidence type="ECO:0000256" key="2">
    <source>
        <dbReference type="ARBA" id="ARBA00022448"/>
    </source>
</evidence>
<accession>A0A074KQE9</accession>
<comment type="subcellular location">
    <subcellularLocation>
        <location evidence="1">Membrane</location>
        <topology evidence="1">Multi-pass membrane protein</topology>
    </subcellularLocation>
</comment>
<dbReference type="SUPFAM" id="SSF81324">
    <property type="entry name" value="Voltage-gated potassium channels"/>
    <property type="match status" value="1"/>
</dbReference>
<comment type="caution">
    <text evidence="14">The sequence shown here is derived from an EMBL/GenBank/DDBJ whole genome shotgun (WGS) entry which is preliminary data.</text>
</comment>
<keyword evidence="4 12" id="KW-0812">Transmembrane</keyword>
<dbReference type="Pfam" id="PF00520">
    <property type="entry name" value="Ion_trans"/>
    <property type="match status" value="1"/>
</dbReference>
<evidence type="ECO:0000256" key="3">
    <source>
        <dbReference type="ARBA" id="ARBA00022538"/>
    </source>
</evidence>
<dbReference type="GO" id="GO:0008076">
    <property type="term" value="C:voltage-gated potassium channel complex"/>
    <property type="evidence" value="ECO:0007669"/>
    <property type="project" value="InterPro"/>
</dbReference>
<evidence type="ECO:0000256" key="6">
    <source>
        <dbReference type="ARBA" id="ARBA00022882"/>
    </source>
</evidence>
<keyword evidence="6" id="KW-0851">Voltage-gated channel</keyword>
<dbReference type="eggNOG" id="COG2126">
    <property type="taxonomic scope" value="Bacteria"/>
</dbReference>
<dbReference type="STRING" id="1048983.EL17_19865"/>
<gene>
    <name evidence="14" type="ORF">EL17_19865</name>
</gene>
<dbReference type="InterPro" id="IPR027359">
    <property type="entry name" value="Volt_channel_dom_sf"/>
</dbReference>
<feature type="transmembrane region" description="Helical" evidence="12">
    <location>
        <begin position="148"/>
        <end position="169"/>
    </location>
</feature>
<feature type="transmembrane region" description="Helical" evidence="12">
    <location>
        <begin position="52"/>
        <end position="71"/>
    </location>
</feature>
<organism evidence="14 15">
    <name type="scientific">Anditalea andensis</name>
    <dbReference type="NCBI Taxonomy" id="1048983"/>
    <lineage>
        <taxon>Bacteria</taxon>
        <taxon>Pseudomonadati</taxon>
        <taxon>Bacteroidota</taxon>
        <taxon>Cytophagia</taxon>
        <taxon>Cytophagales</taxon>
        <taxon>Cytophagaceae</taxon>
        <taxon>Anditalea</taxon>
    </lineage>
</organism>
<evidence type="ECO:0000256" key="9">
    <source>
        <dbReference type="ARBA" id="ARBA00023065"/>
    </source>
</evidence>
<evidence type="ECO:0000256" key="12">
    <source>
        <dbReference type="SAM" id="Phobius"/>
    </source>
</evidence>
<evidence type="ECO:0000256" key="5">
    <source>
        <dbReference type="ARBA" id="ARBA00022826"/>
    </source>
</evidence>